<dbReference type="PANTHER" id="PTHR48464">
    <property type="match status" value="1"/>
</dbReference>
<organism evidence="1 2">
    <name type="scientific">Gossypium davidsonii</name>
    <name type="common">Davidson's cotton</name>
    <name type="synonym">Gossypium klotzschianum subsp. davidsonii</name>
    <dbReference type="NCBI Taxonomy" id="34287"/>
    <lineage>
        <taxon>Eukaryota</taxon>
        <taxon>Viridiplantae</taxon>
        <taxon>Streptophyta</taxon>
        <taxon>Embryophyta</taxon>
        <taxon>Tracheophyta</taxon>
        <taxon>Spermatophyta</taxon>
        <taxon>Magnoliopsida</taxon>
        <taxon>eudicotyledons</taxon>
        <taxon>Gunneridae</taxon>
        <taxon>Pentapetalae</taxon>
        <taxon>rosids</taxon>
        <taxon>malvids</taxon>
        <taxon>Malvales</taxon>
        <taxon>Malvaceae</taxon>
        <taxon>Malvoideae</taxon>
        <taxon>Gossypium</taxon>
    </lineage>
</organism>
<proteinExistence type="predicted"/>
<comment type="caution">
    <text evidence="1">The sequence shown here is derived from an EMBL/GenBank/DDBJ whole genome shotgun (WGS) entry which is preliminary data.</text>
</comment>
<reference evidence="1 2" key="1">
    <citation type="journal article" date="2019" name="Genome Biol. Evol.">
        <title>Insights into the evolution of the New World diploid cottons (Gossypium, subgenus Houzingenia) based on genome sequencing.</title>
        <authorList>
            <person name="Grover C.E."/>
            <person name="Arick M.A. 2nd"/>
            <person name="Thrash A."/>
            <person name="Conover J.L."/>
            <person name="Sanders W.S."/>
            <person name="Peterson D.G."/>
            <person name="Frelichowski J.E."/>
            <person name="Scheffler J.A."/>
            <person name="Scheffler B.E."/>
            <person name="Wendel J.F."/>
        </authorList>
    </citation>
    <scope>NUCLEOTIDE SEQUENCE [LARGE SCALE GENOMIC DNA]</scope>
    <source>
        <strain evidence="1">27</strain>
        <tissue evidence="1">Leaf</tissue>
    </source>
</reference>
<sequence>MLRGTDNSDVGWGKHIQIVVAKDAMWNSYISSHKEAGQFRHCSFPYYDQLSSIYAKDRATRKDTQIAIDIVEEIDTEDVVTAKYPE</sequence>
<evidence type="ECO:0000313" key="1">
    <source>
        <dbReference type="EMBL" id="MBA0612999.1"/>
    </source>
</evidence>
<dbReference type="PANTHER" id="PTHR48464:SF1">
    <property type="entry name" value="MYB_SANT-LIKE DOMAIN-CONTAINING PROTEIN"/>
    <property type="match status" value="1"/>
</dbReference>
<dbReference type="EMBL" id="JABFAC010000005">
    <property type="protein sequence ID" value="MBA0612999.1"/>
    <property type="molecule type" value="Genomic_DNA"/>
</dbReference>
<protein>
    <submittedName>
        <fullName evidence="1">Uncharacterized protein</fullName>
    </submittedName>
</protein>
<accession>A0A7J8RGM4</accession>
<keyword evidence="2" id="KW-1185">Reference proteome</keyword>
<dbReference type="Proteomes" id="UP000593561">
    <property type="component" value="Unassembled WGS sequence"/>
</dbReference>
<gene>
    <name evidence="1" type="ORF">Godav_013525</name>
</gene>
<evidence type="ECO:0000313" key="2">
    <source>
        <dbReference type="Proteomes" id="UP000593561"/>
    </source>
</evidence>
<name>A0A7J8RGM4_GOSDV</name>
<dbReference type="AlphaFoldDB" id="A0A7J8RGM4"/>